<dbReference type="EMBL" id="JBHLZP010000028">
    <property type="protein sequence ID" value="MFB9831762.1"/>
    <property type="molecule type" value="Genomic_DNA"/>
</dbReference>
<sequence>MTVTYAVRPAGSVPLPLALMFPLVPVTLHSAGPPVAVTVAEQRSVPSIRQPDTDSVPGRCGGGGDGVAVRRVDAGAGGLLGRETDVRLFLVPPW</sequence>
<feature type="non-terminal residue" evidence="2">
    <location>
        <position position="94"/>
    </location>
</feature>
<comment type="caution">
    <text evidence="2">The sequence shown here is derived from an EMBL/GenBank/DDBJ whole genome shotgun (WGS) entry which is preliminary data.</text>
</comment>
<accession>A0ABV5Y9Q5</accession>
<dbReference type="RefSeq" id="WP_378196504.1">
    <property type="nucleotide sequence ID" value="NZ_JBHLZP010000028.1"/>
</dbReference>
<proteinExistence type="predicted"/>
<organism evidence="2 3">
    <name type="scientific">Actinoallomurus acaciae</name>
    <dbReference type="NCBI Taxonomy" id="502577"/>
    <lineage>
        <taxon>Bacteria</taxon>
        <taxon>Bacillati</taxon>
        <taxon>Actinomycetota</taxon>
        <taxon>Actinomycetes</taxon>
        <taxon>Streptosporangiales</taxon>
        <taxon>Thermomonosporaceae</taxon>
        <taxon>Actinoallomurus</taxon>
    </lineage>
</organism>
<dbReference type="Proteomes" id="UP001589627">
    <property type="component" value="Unassembled WGS sequence"/>
</dbReference>
<feature type="region of interest" description="Disordered" evidence="1">
    <location>
        <begin position="45"/>
        <end position="64"/>
    </location>
</feature>
<protein>
    <recommendedName>
        <fullName evidence="4">Secreted protein</fullName>
    </recommendedName>
</protein>
<evidence type="ECO:0000313" key="2">
    <source>
        <dbReference type="EMBL" id="MFB9831762.1"/>
    </source>
</evidence>
<evidence type="ECO:0008006" key="4">
    <source>
        <dbReference type="Google" id="ProtNLM"/>
    </source>
</evidence>
<reference evidence="2 3" key="1">
    <citation type="submission" date="2024-09" db="EMBL/GenBank/DDBJ databases">
        <authorList>
            <person name="Sun Q."/>
            <person name="Mori K."/>
        </authorList>
    </citation>
    <scope>NUCLEOTIDE SEQUENCE [LARGE SCALE GENOMIC DNA]</scope>
    <source>
        <strain evidence="2 3">TBRC 0563</strain>
    </source>
</reference>
<keyword evidence="3" id="KW-1185">Reference proteome</keyword>
<name>A0ABV5Y9Q5_9ACTN</name>
<evidence type="ECO:0000313" key="3">
    <source>
        <dbReference type="Proteomes" id="UP001589627"/>
    </source>
</evidence>
<evidence type="ECO:0000256" key="1">
    <source>
        <dbReference type="SAM" id="MobiDB-lite"/>
    </source>
</evidence>
<gene>
    <name evidence="2" type="ORF">ACFFNX_06125</name>
</gene>